<organism evidence="6 7">
    <name type="scientific">Peptoclostridium acidaminophilum DSM 3953</name>
    <dbReference type="NCBI Taxonomy" id="1286171"/>
    <lineage>
        <taxon>Bacteria</taxon>
        <taxon>Bacillati</taxon>
        <taxon>Bacillota</taxon>
        <taxon>Clostridia</taxon>
        <taxon>Peptostreptococcales</taxon>
        <taxon>Peptoclostridiaceae</taxon>
        <taxon>Peptoclostridium</taxon>
    </lineage>
</organism>
<dbReference type="PROSITE" id="PS00770">
    <property type="entry name" value="AA_TRANSFER_CLASS_4"/>
    <property type="match status" value="1"/>
</dbReference>
<keyword evidence="6" id="KW-0808">Transferase</keyword>
<dbReference type="Gene3D" id="3.30.470.10">
    <property type="match status" value="1"/>
</dbReference>
<gene>
    <name evidence="6" type="primary">ilvE2</name>
    <name evidence="6" type="ORF">EAL2_c13010</name>
</gene>
<dbReference type="Gene3D" id="3.20.10.10">
    <property type="entry name" value="D-amino Acid Aminotransferase, subunit A, domain 2"/>
    <property type="match status" value="1"/>
</dbReference>
<dbReference type="EC" id="2.6.1.42" evidence="6"/>
<dbReference type="AlphaFoldDB" id="W8U6Q8"/>
<evidence type="ECO:0000256" key="1">
    <source>
        <dbReference type="ARBA" id="ARBA00001933"/>
    </source>
</evidence>
<dbReference type="InterPro" id="IPR043132">
    <property type="entry name" value="BCAT-like_C"/>
</dbReference>
<dbReference type="GO" id="GO:0008652">
    <property type="term" value="P:amino acid biosynthetic process"/>
    <property type="evidence" value="ECO:0007669"/>
    <property type="project" value="UniProtKB-ARBA"/>
</dbReference>
<dbReference type="STRING" id="1286171.EAL2_c13010"/>
<dbReference type="InterPro" id="IPR036038">
    <property type="entry name" value="Aminotransferase-like"/>
</dbReference>
<proteinExistence type="inferred from homology"/>
<dbReference type="PANTHER" id="PTHR42743">
    <property type="entry name" value="AMINO-ACID AMINOTRANSFERASE"/>
    <property type="match status" value="1"/>
</dbReference>
<dbReference type="RefSeq" id="WP_025435584.1">
    <property type="nucleotide sequence ID" value="NZ_CP007452.1"/>
</dbReference>
<dbReference type="GO" id="GO:0046394">
    <property type="term" value="P:carboxylic acid biosynthetic process"/>
    <property type="evidence" value="ECO:0007669"/>
    <property type="project" value="UniProtKB-ARBA"/>
</dbReference>
<dbReference type="GO" id="GO:0004084">
    <property type="term" value="F:branched-chain-amino-acid transaminase activity"/>
    <property type="evidence" value="ECO:0007669"/>
    <property type="project" value="UniProtKB-EC"/>
</dbReference>
<keyword evidence="6" id="KW-0032">Aminotransferase</keyword>
<evidence type="ECO:0000256" key="5">
    <source>
        <dbReference type="RuleBase" id="RU004516"/>
    </source>
</evidence>
<keyword evidence="3 5" id="KW-0663">Pyridoxal phosphate</keyword>
<evidence type="ECO:0000256" key="2">
    <source>
        <dbReference type="ARBA" id="ARBA00009320"/>
    </source>
</evidence>
<reference evidence="6 7" key="1">
    <citation type="journal article" date="2014" name="Genome Announc.">
        <title>Complete Genome Sequence of Amino Acid-Utilizing Eubacterium acidaminophilum al-2 (DSM 3953).</title>
        <authorList>
            <person name="Poehlein A."/>
            <person name="Andreesen J.R."/>
            <person name="Daniel R."/>
        </authorList>
    </citation>
    <scope>NUCLEOTIDE SEQUENCE [LARGE SCALE GENOMIC DNA]</scope>
    <source>
        <strain evidence="6 7">DSM 3953</strain>
    </source>
</reference>
<keyword evidence="7" id="KW-1185">Reference proteome</keyword>
<name>W8U6Q8_PEPAC</name>
<dbReference type="Proteomes" id="UP000019591">
    <property type="component" value="Chromosome"/>
</dbReference>
<dbReference type="InterPro" id="IPR018300">
    <property type="entry name" value="Aminotrans_IV_CS"/>
</dbReference>
<accession>W8U6Q8</accession>
<dbReference type="CDD" id="cd00449">
    <property type="entry name" value="PLPDE_IV"/>
    <property type="match status" value="1"/>
</dbReference>
<dbReference type="Pfam" id="PF01063">
    <property type="entry name" value="Aminotran_4"/>
    <property type="match status" value="1"/>
</dbReference>
<comment type="similarity">
    <text evidence="2 4">Belongs to the class-IV pyridoxal-phosphate-dependent aminotransferase family.</text>
</comment>
<comment type="cofactor">
    <cofactor evidence="1 5">
        <name>pyridoxal 5'-phosphate</name>
        <dbReference type="ChEBI" id="CHEBI:597326"/>
    </cofactor>
</comment>
<dbReference type="KEGG" id="eac:EAL2_c13010"/>
<evidence type="ECO:0000256" key="3">
    <source>
        <dbReference type="ARBA" id="ARBA00022898"/>
    </source>
</evidence>
<protein>
    <submittedName>
        <fullName evidence="6">Putative branched-chain-amino-acid aminotransferase IlvE</fullName>
        <ecNumber evidence="6">2.6.1.42</ecNumber>
    </submittedName>
</protein>
<sequence length="277" mass="31118">MNIYLNGEIVESEKLIFSPLSSGAAHGYGVFETIKVMEGRPIFLREHYDRLKKSCIASMITFEMDYERIIQACSDVLRLNAIRRGFLKITCFKGTSGSADIVISTGEKTYDAPRYEEGFRLCYASVPRNEGSALTYIKSTNYMENIMQIKNVSEKGYDEPVFLNGKGVLCEGAISNIFFAREGKVFTPSVECGLLAGIARDKVIMACKDNGIEIVQGVFSRNFFRTADEIFITNSLMGVMPVCQFEGRKYKVRDYYITPKLSRALEAMELTADKDGE</sequence>
<dbReference type="HOGENOM" id="CLU_020844_2_0_9"/>
<dbReference type="PANTHER" id="PTHR42743:SF11">
    <property type="entry name" value="AMINODEOXYCHORISMATE LYASE"/>
    <property type="match status" value="1"/>
</dbReference>
<dbReference type="PATRIC" id="fig|1286171.3.peg.1250"/>
<dbReference type="InterPro" id="IPR001544">
    <property type="entry name" value="Aminotrans_IV"/>
</dbReference>
<dbReference type="eggNOG" id="COG0115">
    <property type="taxonomic scope" value="Bacteria"/>
</dbReference>
<dbReference type="SUPFAM" id="SSF56752">
    <property type="entry name" value="D-aminoacid aminotransferase-like PLP-dependent enzymes"/>
    <property type="match status" value="1"/>
</dbReference>
<evidence type="ECO:0000256" key="4">
    <source>
        <dbReference type="RuleBase" id="RU004106"/>
    </source>
</evidence>
<dbReference type="InterPro" id="IPR050571">
    <property type="entry name" value="Class-IV_PLP-Dep_Aminotrnsfr"/>
</dbReference>
<dbReference type="EMBL" id="CP007452">
    <property type="protein sequence ID" value="AHM56596.1"/>
    <property type="molecule type" value="Genomic_DNA"/>
</dbReference>
<dbReference type="FunFam" id="3.20.10.10:FF:000002">
    <property type="entry name" value="D-alanine aminotransferase"/>
    <property type="match status" value="1"/>
</dbReference>
<dbReference type="GO" id="GO:0005829">
    <property type="term" value="C:cytosol"/>
    <property type="evidence" value="ECO:0007669"/>
    <property type="project" value="TreeGrafter"/>
</dbReference>
<evidence type="ECO:0000313" key="6">
    <source>
        <dbReference type="EMBL" id="AHM56596.1"/>
    </source>
</evidence>
<dbReference type="InterPro" id="IPR043131">
    <property type="entry name" value="BCAT-like_N"/>
</dbReference>
<dbReference type="OrthoDB" id="9805628at2"/>
<evidence type="ECO:0000313" key="7">
    <source>
        <dbReference type="Proteomes" id="UP000019591"/>
    </source>
</evidence>